<dbReference type="RefSeq" id="WP_345226616.1">
    <property type="nucleotide sequence ID" value="NZ_BAABHA010000013.1"/>
</dbReference>
<dbReference type="InterPro" id="IPR035965">
    <property type="entry name" value="PAS-like_dom_sf"/>
</dbReference>
<evidence type="ECO:0000256" key="2">
    <source>
        <dbReference type="ARBA" id="ARBA00012438"/>
    </source>
</evidence>
<dbReference type="EMBL" id="BAABHA010000013">
    <property type="protein sequence ID" value="GAA4389046.1"/>
    <property type="molecule type" value="Genomic_DNA"/>
</dbReference>
<keyword evidence="5" id="KW-0418">Kinase</keyword>
<dbReference type="InterPro" id="IPR013655">
    <property type="entry name" value="PAS_fold_3"/>
</dbReference>
<dbReference type="SMART" id="SM00091">
    <property type="entry name" value="PAS"/>
    <property type="match status" value="2"/>
</dbReference>
<dbReference type="CDD" id="cd00130">
    <property type="entry name" value="PAS"/>
    <property type="match status" value="2"/>
</dbReference>
<gene>
    <name evidence="9" type="ORF">GCM10023186_36040</name>
</gene>
<dbReference type="Gene3D" id="3.30.450.20">
    <property type="entry name" value="PAS domain"/>
    <property type="match status" value="2"/>
</dbReference>
<dbReference type="NCBIfam" id="TIGR00229">
    <property type="entry name" value="sensory_box"/>
    <property type="match status" value="2"/>
</dbReference>
<dbReference type="SMART" id="SM00086">
    <property type="entry name" value="PAC"/>
    <property type="match status" value="2"/>
</dbReference>
<organism evidence="9 10">
    <name type="scientific">Hymenobacter koreensis</name>
    <dbReference type="NCBI Taxonomy" id="1084523"/>
    <lineage>
        <taxon>Bacteria</taxon>
        <taxon>Pseudomonadati</taxon>
        <taxon>Bacteroidota</taxon>
        <taxon>Cytophagia</taxon>
        <taxon>Cytophagales</taxon>
        <taxon>Hymenobacteraceae</taxon>
        <taxon>Hymenobacter</taxon>
    </lineage>
</organism>
<evidence type="ECO:0000259" key="7">
    <source>
        <dbReference type="PROSITE" id="PS50112"/>
    </source>
</evidence>
<evidence type="ECO:0000256" key="1">
    <source>
        <dbReference type="ARBA" id="ARBA00000085"/>
    </source>
</evidence>
<feature type="domain" description="PAS" evidence="7">
    <location>
        <begin position="140"/>
        <end position="210"/>
    </location>
</feature>
<feature type="coiled-coil region" evidence="6">
    <location>
        <begin position="253"/>
        <end position="280"/>
    </location>
</feature>
<sequence>MSASLASALTPERIEAALDAAGIGVWEMDWTGRQFSCSSRCKHLFGLPAEAAVSLDDVLGAAHPEDRPVLEQQLQQALDPQGNGRLAVEHRVLLPGDEVRWVRTTGLAVFDEARTQPVRFQGITKDITDTQAGARLQEAQRRELEFLAESIPGILWMARPDGAVTYFNQRWMEYTGQTLEQALDWGWEPVVHPDDLPRCLERWRAALATGSLYEVEYRFRRHDGQYRWYVGRALPYRDAAGQIVKWFGTCADIHGQKQTEDALRRREEELERAYQDLEAKVTFRTLALEDEVTTLRRRVAQLPASNPGS</sequence>
<dbReference type="Gene3D" id="2.10.70.100">
    <property type="match status" value="1"/>
</dbReference>
<evidence type="ECO:0000313" key="9">
    <source>
        <dbReference type="EMBL" id="GAA4389046.1"/>
    </source>
</evidence>
<dbReference type="Proteomes" id="UP001500454">
    <property type="component" value="Unassembled WGS sequence"/>
</dbReference>
<protein>
    <recommendedName>
        <fullName evidence="2">histidine kinase</fullName>
        <ecNumber evidence="2">2.7.13.3</ecNumber>
    </recommendedName>
</protein>
<dbReference type="InterPro" id="IPR052162">
    <property type="entry name" value="Sensor_kinase/Photoreceptor"/>
</dbReference>
<reference evidence="10" key="1">
    <citation type="journal article" date="2019" name="Int. J. Syst. Evol. Microbiol.">
        <title>The Global Catalogue of Microorganisms (GCM) 10K type strain sequencing project: providing services to taxonomists for standard genome sequencing and annotation.</title>
        <authorList>
            <consortium name="The Broad Institute Genomics Platform"/>
            <consortium name="The Broad Institute Genome Sequencing Center for Infectious Disease"/>
            <person name="Wu L."/>
            <person name="Ma J."/>
        </authorList>
    </citation>
    <scope>NUCLEOTIDE SEQUENCE [LARGE SCALE GENOMIC DNA]</scope>
    <source>
        <strain evidence="10">JCM 17924</strain>
    </source>
</reference>
<dbReference type="PANTHER" id="PTHR43304">
    <property type="entry name" value="PHYTOCHROME-LIKE PROTEIN CPH1"/>
    <property type="match status" value="1"/>
</dbReference>
<dbReference type="PANTHER" id="PTHR43304:SF1">
    <property type="entry name" value="PAC DOMAIN-CONTAINING PROTEIN"/>
    <property type="match status" value="1"/>
</dbReference>
<dbReference type="PROSITE" id="PS50112">
    <property type="entry name" value="PAS"/>
    <property type="match status" value="2"/>
</dbReference>
<keyword evidence="4" id="KW-0808">Transferase</keyword>
<keyword evidence="10" id="KW-1185">Reference proteome</keyword>
<evidence type="ECO:0000256" key="6">
    <source>
        <dbReference type="SAM" id="Coils"/>
    </source>
</evidence>
<accession>A0ABP8JDZ8</accession>
<dbReference type="PROSITE" id="PS50113">
    <property type="entry name" value="PAC"/>
    <property type="match status" value="1"/>
</dbReference>
<dbReference type="InterPro" id="IPR000014">
    <property type="entry name" value="PAS"/>
</dbReference>
<comment type="catalytic activity">
    <reaction evidence="1">
        <text>ATP + protein L-histidine = ADP + protein N-phospho-L-histidine.</text>
        <dbReference type="EC" id="2.7.13.3"/>
    </reaction>
</comment>
<comment type="caution">
    <text evidence="9">The sequence shown here is derived from an EMBL/GenBank/DDBJ whole genome shotgun (WGS) entry which is preliminary data.</text>
</comment>
<proteinExistence type="predicted"/>
<feature type="domain" description="PAS" evidence="7">
    <location>
        <begin position="10"/>
        <end position="81"/>
    </location>
</feature>
<evidence type="ECO:0000256" key="3">
    <source>
        <dbReference type="ARBA" id="ARBA00022553"/>
    </source>
</evidence>
<keyword evidence="6" id="KW-0175">Coiled coil</keyword>
<evidence type="ECO:0000259" key="8">
    <source>
        <dbReference type="PROSITE" id="PS50113"/>
    </source>
</evidence>
<evidence type="ECO:0000313" key="10">
    <source>
        <dbReference type="Proteomes" id="UP001500454"/>
    </source>
</evidence>
<evidence type="ECO:0000256" key="4">
    <source>
        <dbReference type="ARBA" id="ARBA00022679"/>
    </source>
</evidence>
<dbReference type="InterPro" id="IPR001610">
    <property type="entry name" value="PAC"/>
</dbReference>
<name>A0ABP8JDZ8_9BACT</name>
<evidence type="ECO:0000256" key="5">
    <source>
        <dbReference type="ARBA" id="ARBA00022777"/>
    </source>
</evidence>
<dbReference type="Pfam" id="PF08447">
    <property type="entry name" value="PAS_3"/>
    <property type="match status" value="2"/>
</dbReference>
<feature type="domain" description="PAC" evidence="8">
    <location>
        <begin position="213"/>
        <end position="265"/>
    </location>
</feature>
<dbReference type="InterPro" id="IPR000700">
    <property type="entry name" value="PAS-assoc_C"/>
</dbReference>
<dbReference type="EC" id="2.7.13.3" evidence="2"/>
<keyword evidence="3" id="KW-0597">Phosphoprotein</keyword>
<dbReference type="SUPFAM" id="SSF55785">
    <property type="entry name" value="PYP-like sensor domain (PAS domain)"/>
    <property type="match status" value="2"/>
</dbReference>